<proteinExistence type="predicted"/>
<feature type="region of interest" description="Disordered" evidence="2">
    <location>
        <begin position="184"/>
        <end position="203"/>
    </location>
</feature>
<feature type="coiled-coil region" evidence="1">
    <location>
        <begin position="542"/>
        <end position="577"/>
    </location>
</feature>
<feature type="compositionally biased region" description="Polar residues" evidence="2">
    <location>
        <begin position="339"/>
        <end position="353"/>
    </location>
</feature>
<feature type="compositionally biased region" description="Polar residues" evidence="2">
    <location>
        <begin position="929"/>
        <end position="938"/>
    </location>
</feature>
<keyword evidence="4" id="KW-1185">Reference proteome</keyword>
<dbReference type="OrthoDB" id="10028852at2759"/>
<evidence type="ECO:0000256" key="1">
    <source>
        <dbReference type="SAM" id="Coils"/>
    </source>
</evidence>
<dbReference type="GO" id="GO:0032465">
    <property type="term" value="P:regulation of cytokinesis"/>
    <property type="evidence" value="ECO:0007669"/>
    <property type="project" value="InterPro"/>
</dbReference>
<feature type="compositionally biased region" description="Polar residues" evidence="2">
    <location>
        <begin position="966"/>
        <end position="981"/>
    </location>
</feature>
<feature type="compositionally biased region" description="Basic residues" evidence="2">
    <location>
        <begin position="992"/>
        <end position="1008"/>
    </location>
</feature>
<feature type="region of interest" description="Disordered" evidence="2">
    <location>
        <begin position="878"/>
        <end position="1008"/>
    </location>
</feature>
<name>A0A9Q1C4N6_HOLLE</name>
<comment type="caution">
    <text evidence="3">The sequence shown here is derived from an EMBL/GenBank/DDBJ whole genome shotgun (WGS) entry which is preliminary data.</text>
</comment>
<feature type="compositionally biased region" description="Polar residues" evidence="2">
    <location>
        <begin position="888"/>
        <end position="905"/>
    </location>
</feature>
<evidence type="ECO:0000256" key="2">
    <source>
        <dbReference type="SAM" id="MobiDB-lite"/>
    </source>
</evidence>
<dbReference type="PANTHER" id="PTHR13594:SF1">
    <property type="entry name" value="CENTRIOLAR COILED-COIL PROTEIN OF 110 KDA"/>
    <property type="match status" value="1"/>
</dbReference>
<evidence type="ECO:0008006" key="5">
    <source>
        <dbReference type="Google" id="ProtNLM"/>
    </source>
</evidence>
<feature type="region of interest" description="Disordered" evidence="2">
    <location>
        <begin position="77"/>
        <end position="125"/>
    </location>
</feature>
<feature type="region of interest" description="Disordered" evidence="2">
    <location>
        <begin position="224"/>
        <end position="277"/>
    </location>
</feature>
<dbReference type="GO" id="GO:1903723">
    <property type="term" value="P:negative regulation of centriole elongation"/>
    <property type="evidence" value="ECO:0007669"/>
    <property type="project" value="TreeGrafter"/>
</dbReference>
<dbReference type="GO" id="GO:0007099">
    <property type="term" value="P:centriole replication"/>
    <property type="evidence" value="ECO:0007669"/>
    <property type="project" value="InterPro"/>
</dbReference>
<dbReference type="AlphaFoldDB" id="A0A9Q1C4N6"/>
<feature type="compositionally biased region" description="Polar residues" evidence="2">
    <location>
        <begin position="104"/>
        <end position="114"/>
    </location>
</feature>
<organism evidence="3 4">
    <name type="scientific">Holothuria leucospilota</name>
    <name type="common">Black long sea cucumber</name>
    <name type="synonym">Mertensiothuria leucospilota</name>
    <dbReference type="NCBI Taxonomy" id="206669"/>
    <lineage>
        <taxon>Eukaryota</taxon>
        <taxon>Metazoa</taxon>
        <taxon>Echinodermata</taxon>
        <taxon>Eleutherozoa</taxon>
        <taxon>Echinozoa</taxon>
        <taxon>Holothuroidea</taxon>
        <taxon>Aspidochirotacea</taxon>
        <taxon>Aspidochirotida</taxon>
        <taxon>Holothuriidae</taxon>
        <taxon>Holothuria</taxon>
    </lineage>
</organism>
<feature type="compositionally biased region" description="Polar residues" evidence="2">
    <location>
        <begin position="245"/>
        <end position="276"/>
    </location>
</feature>
<dbReference type="InterPro" id="IPR033207">
    <property type="entry name" value="CCP110"/>
</dbReference>
<sequence length="1008" mass="111365">MSLSITATEMDNILEEMQRCLDAISDGERQILTSSFISHPSNYQSCIKINGRPILPPLMTDERREEMRRYKEAAVQREKKLCTRKSHYRSNSSTESHEPKDTKVTLSSQDQDASIGSIGHGDDYLNEMSKQRTPELKECDETSKEQHPAMNSQFLADLSLDLPDNSDHPFAGLEKKILGEGDLKEKPAGLTDSLPSTVSSSEGSALNRTVINLSDLQEQIRDAERERVSKVDVTGEADASHENNDSVSKIEPNNSNQATSHNDQEIASTTPTSLRHSFSDSESFISFIGEYNKLPTPTPSSTPEVSEHGGSRLGGSQLEGETPNNTSSELVDKHVPKGSESQESPVDRFTPSNSQISTGILSTMGTNVSSLGSLGQSCTLPISVTASCDSTLADISERLDTPSFVEDLPLVKPVVIKEDESSGEMKYQSGSDTSVPSTVRRAPLGQEADSPEQGSAKDQSNMERGRPVEPEEVFMSPVRHVRRNSYTLDIPSPALLDAKARNEAPYAISLDTGETKSAADEGPGEEVIEEKNKEKQEGVIDEVALVSQLELLEEIKRRLEEEQKQQLKELMGRHTREQWLLQKEMLDVQRQVSASRASDRPQTAPSVIAPVTDDVQAFSGHITPGSTSVQDSLEKEIPKQTPLMTPLSTTSRNKYDSPGPYPTSWVDKMVGMEDHQMDSPSMVSLPWAPHTWTPDEVRSPVKSCLIDRVQGFTNGCLTEGAFYLKDEETSSERDINRAEMKSDQPVEIDPRFDKVTAVAKGFLTRQLMATARVQEVVKTIKDTTAFIFKFQTETPIKGGIISTQDAALAQRMLNQLRAAKFELDDIFHHLSAAGRMAILKQDRQIKEQPVNTRKSLVDDIPSRPLSAATLKSLERRKKAKEAEKQVFGNVQKTKGSQSRPKSAPSSRVLKQLQGHEAPSFPTRPVSSAAYRSNRITASSKHEGNPTVNRINSKQETEQGVKKGTNRDSTVTGQSTKSQSSVRRVLYPTVNTSKKKVQRKQAPRKPFRP</sequence>
<gene>
    <name evidence="3" type="ORF">HOLleu_18995</name>
</gene>
<dbReference type="EMBL" id="JAIZAY010000008">
    <property type="protein sequence ID" value="KAJ8038029.1"/>
    <property type="molecule type" value="Genomic_DNA"/>
</dbReference>
<reference evidence="3" key="1">
    <citation type="submission" date="2021-10" db="EMBL/GenBank/DDBJ databases">
        <title>Tropical sea cucumber genome reveals ecological adaptation and Cuvierian tubules defense mechanism.</title>
        <authorList>
            <person name="Chen T."/>
        </authorList>
    </citation>
    <scope>NUCLEOTIDE SEQUENCE</scope>
    <source>
        <strain evidence="3">Nanhai2018</strain>
        <tissue evidence="3">Muscle</tissue>
    </source>
</reference>
<keyword evidence="1" id="KW-0175">Coiled coil</keyword>
<evidence type="ECO:0000313" key="3">
    <source>
        <dbReference type="EMBL" id="KAJ8038029.1"/>
    </source>
</evidence>
<dbReference type="GO" id="GO:0005814">
    <property type="term" value="C:centriole"/>
    <property type="evidence" value="ECO:0007669"/>
    <property type="project" value="InterPro"/>
</dbReference>
<feature type="region of interest" description="Disordered" evidence="2">
    <location>
        <begin position="291"/>
        <end position="353"/>
    </location>
</feature>
<dbReference type="Proteomes" id="UP001152320">
    <property type="component" value="Chromosome 8"/>
</dbReference>
<evidence type="ECO:0000313" key="4">
    <source>
        <dbReference type="Proteomes" id="UP001152320"/>
    </source>
</evidence>
<feature type="compositionally biased region" description="Polar residues" evidence="2">
    <location>
        <begin position="428"/>
        <end position="437"/>
    </location>
</feature>
<feature type="compositionally biased region" description="Basic and acidic residues" evidence="2">
    <location>
        <begin position="460"/>
        <end position="469"/>
    </location>
</feature>
<dbReference type="Pfam" id="PF16025">
    <property type="entry name" value="CaM_bind"/>
    <property type="match status" value="1"/>
</dbReference>
<accession>A0A9Q1C4N6</accession>
<feature type="region of interest" description="Disordered" evidence="2">
    <location>
        <begin position="419"/>
        <end position="475"/>
    </location>
</feature>
<protein>
    <recommendedName>
        <fullName evidence="5">Centriolar coiled-coil protein of 110 kDa-like</fullName>
    </recommendedName>
</protein>
<dbReference type="PANTHER" id="PTHR13594">
    <property type="entry name" value="CENTRIOLAR COILED-COIL PROTEIN OF 110 KDA"/>
    <property type="match status" value="1"/>
</dbReference>
<dbReference type="GO" id="GO:0032053">
    <property type="term" value="P:ciliary basal body organization"/>
    <property type="evidence" value="ECO:0007669"/>
    <property type="project" value="TreeGrafter"/>
</dbReference>
<feature type="compositionally biased region" description="Polar residues" evidence="2">
    <location>
        <begin position="193"/>
        <end position="203"/>
    </location>
</feature>